<dbReference type="Proteomes" id="UP001203761">
    <property type="component" value="Unassembled WGS sequence"/>
</dbReference>
<dbReference type="CDD" id="cd00093">
    <property type="entry name" value="HTH_XRE"/>
    <property type="match status" value="1"/>
</dbReference>
<protein>
    <submittedName>
        <fullName evidence="3">ImmA/IrrE family metallo-endopeptidase</fullName>
    </submittedName>
</protein>
<comment type="similarity">
    <text evidence="1">Belongs to the short-chain fatty acyl-CoA assimilation regulator (ScfR) family.</text>
</comment>
<accession>A0ABT0R273</accession>
<dbReference type="InterPro" id="IPR001387">
    <property type="entry name" value="Cro/C1-type_HTH"/>
</dbReference>
<organism evidence="3 4">
    <name type="scientific">Brachybacterium equifaecis</name>
    <dbReference type="NCBI Taxonomy" id="2910770"/>
    <lineage>
        <taxon>Bacteria</taxon>
        <taxon>Bacillati</taxon>
        <taxon>Actinomycetota</taxon>
        <taxon>Actinomycetes</taxon>
        <taxon>Micrococcales</taxon>
        <taxon>Dermabacteraceae</taxon>
        <taxon>Brachybacterium</taxon>
    </lineage>
</organism>
<keyword evidence="4" id="KW-1185">Reference proteome</keyword>
<dbReference type="PROSITE" id="PS50943">
    <property type="entry name" value="HTH_CROC1"/>
    <property type="match status" value="1"/>
</dbReference>
<evidence type="ECO:0000256" key="1">
    <source>
        <dbReference type="ARBA" id="ARBA00007227"/>
    </source>
</evidence>
<name>A0ABT0R273_9MICO</name>
<sequence>MSTIAARAKAAVAASPRTQSEIASAIGMTPDAFSRALNGHRGFGALELAELARELGADLHELITGEPDPSAFVVSARHSYDPGSRTRAVDSLAGDTSVLEDIRLLYRQAGDVAPTPSLPADPAGMRAALGGGFARPFMERVEKLSIDVIRIGEIGTAWSGEIFGRKVIVLPTSGNWFWQNWSIAHELGHLILGHQGVAPGSVANDQCEAAASAFAAELLVPETAVREVCAGDPSLQGVARYLWDAGISTKTLAARLSTLAITPGDALSELLDGTTQKALRRHAGLQHEWFEPDPITARMEAAAQRHFPAWLINAHAARVLAGELDTGSLAWMTGISPEQMDIGDAPPERELSGAELADLFG</sequence>
<dbReference type="InterPro" id="IPR010359">
    <property type="entry name" value="IrrE_HExxH"/>
</dbReference>
<comment type="caution">
    <text evidence="3">The sequence shown here is derived from an EMBL/GenBank/DDBJ whole genome shotgun (WGS) entry which is preliminary data.</text>
</comment>
<evidence type="ECO:0000259" key="2">
    <source>
        <dbReference type="PROSITE" id="PS50943"/>
    </source>
</evidence>
<feature type="domain" description="HTH cro/C1-type" evidence="2">
    <location>
        <begin position="18"/>
        <end position="62"/>
    </location>
</feature>
<evidence type="ECO:0000313" key="3">
    <source>
        <dbReference type="EMBL" id="MCL6424035.1"/>
    </source>
</evidence>
<dbReference type="PANTHER" id="PTHR43236:SF2">
    <property type="entry name" value="BLL0069 PROTEIN"/>
    <property type="match status" value="1"/>
</dbReference>
<reference evidence="3" key="1">
    <citation type="submission" date="2022-02" db="EMBL/GenBank/DDBJ databases">
        <authorList>
            <person name="Lee M."/>
            <person name="Kim S.-J."/>
            <person name="Jung M.-Y."/>
        </authorList>
    </citation>
    <scope>NUCLEOTIDE SEQUENCE</scope>
    <source>
        <strain evidence="3">JHP9</strain>
    </source>
</reference>
<dbReference type="Pfam" id="PF06114">
    <property type="entry name" value="Peptidase_M78"/>
    <property type="match status" value="1"/>
</dbReference>
<dbReference type="SUPFAM" id="SSF47413">
    <property type="entry name" value="lambda repressor-like DNA-binding domains"/>
    <property type="match status" value="1"/>
</dbReference>
<dbReference type="RefSeq" id="WP_249738113.1">
    <property type="nucleotide sequence ID" value="NZ_JAKNCJ010000007.1"/>
</dbReference>
<dbReference type="EMBL" id="JAKNCJ010000007">
    <property type="protein sequence ID" value="MCL6424035.1"/>
    <property type="molecule type" value="Genomic_DNA"/>
</dbReference>
<dbReference type="SMART" id="SM00530">
    <property type="entry name" value="HTH_XRE"/>
    <property type="match status" value="1"/>
</dbReference>
<evidence type="ECO:0000313" key="4">
    <source>
        <dbReference type="Proteomes" id="UP001203761"/>
    </source>
</evidence>
<dbReference type="Gene3D" id="1.10.10.2910">
    <property type="match status" value="1"/>
</dbReference>
<dbReference type="PANTHER" id="PTHR43236">
    <property type="entry name" value="ANTITOXIN HIGA1"/>
    <property type="match status" value="1"/>
</dbReference>
<gene>
    <name evidence="3" type="ORF">Bequi_11705</name>
</gene>
<dbReference type="InterPro" id="IPR052345">
    <property type="entry name" value="Rad_response_metalloprotease"/>
</dbReference>
<dbReference type="InterPro" id="IPR010982">
    <property type="entry name" value="Lambda_DNA-bd_dom_sf"/>
</dbReference>
<proteinExistence type="inferred from homology"/>
<dbReference type="Gene3D" id="1.10.260.40">
    <property type="entry name" value="lambda repressor-like DNA-binding domains"/>
    <property type="match status" value="1"/>
</dbReference>